<keyword evidence="4 6" id="KW-0413">Isomerase</keyword>
<dbReference type="Proteomes" id="UP000218113">
    <property type="component" value="Unassembled WGS sequence"/>
</dbReference>
<organism evidence="6 7">
    <name type="scientific">SAR324 cluster bacterium</name>
    <dbReference type="NCBI Taxonomy" id="2024889"/>
    <lineage>
        <taxon>Bacteria</taxon>
        <taxon>Deltaproteobacteria</taxon>
        <taxon>SAR324 cluster</taxon>
    </lineage>
</organism>
<dbReference type="EC" id="5.4.99.61" evidence="6"/>
<evidence type="ECO:0000256" key="4">
    <source>
        <dbReference type="ARBA" id="ARBA00023235"/>
    </source>
</evidence>
<reference evidence="7" key="1">
    <citation type="submission" date="2017-08" db="EMBL/GenBank/DDBJ databases">
        <title>A dynamic microbial community with high functional redundancy inhabits the cold, oxic subseafloor aquifer.</title>
        <authorList>
            <person name="Tully B.J."/>
            <person name="Wheat C.G."/>
            <person name="Glazer B.T."/>
            <person name="Huber J.A."/>
        </authorList>
    </citation>
    <scope>NUCLEOTIDE SEQUENCE [LARGE SCALE GENOMIC DNA]</scope>
</reference>
<dbReference type="GO" id="GO:0016993">
    <property type="term" value="F:precorrin-8X methylmutase activity"/>
    <property type="evidence" value="ECO:0007669"/>
    <property type="project" value="UniProtKB-EC"/>
</dbReference>
<dbReference type="GO" id="GO:0009236">
    <property type="term" value="P:cobalamin biosynthetic process"/>
    <property type="evidence" value="ECO:0007669"/>
    <property type="project" value="UniProtKB-UniPathway"/>
</dbReference>
<dbReference type="Gene3D" id="3.40.50.10230">
    <property type="entry name" value="Cobalamin biosynthesis CobH/CbiC, precorrin-8X methylmutase"/>
    <property type="match status" value="1"/>
</dbReference>
<evidence type="ECO:0000256" key="1">
    <source>
        <dbReference type="ARBA" id="ARBA00004953"/>
    </source>
</evidence>
<dbReference type="Pfam" id="PF02570">
    <property type="entry name" value="CbiC"/>
    <property type="match status" value="1"/>
</dbReference>
<dbReference type="SUPFAM" id="SSF63965">
    <property type="entry name" value="Precorrin-8X methylmutase CbiC/CobH"/>
    <property type="match status" value="1"/>
</dbReference>
<dbReference type="UniPathway" id="UPA00148"/>
<comment type="caution">
    <text evidence="6">The sequence shown here is derived from an EMBL/GenBank/DDBJ whole genome shotgun (WGS) entry which is preliminary data.</text>
</comment>
<keyword evidence="3" id="KW-0169">Cobalamin biosynthesis</keyword>
<dbReference type="PANTHER" id="PTHR43588:SF1">
    <property type="entry name" value="COBALT-PRECORRIN-8 METHYLMUTASE"/>
    <property type="match status" value="1"/>
</dbReference>
<evidence type="ECO:0000313" key="7">
    <source>
        <dbReference type="Proteomes" id="UP000218113"/>
    </source>
</evidence>
<dbReference type="EMBL" id="NVSR01000118">
    <property type="protein sequence ID" value="PCI24931.1"/>
    <property type="molecule type" value="Genomic_DNA"/>
</dbReference>
<feature type="domain" description="Cobalamin biosynthesis precorrin-8X methylmutase CobH/CbiC" evidence="5">
    <location>
        <begin position="8"/>
        <end position="203"/>
    </location>
</feature>
<sequence length="223" mass="24233">MHEKNPEKIERTSMEIIEQEMGKHSFCKSTLAVVKRMIHTTGDFDYQNIASILNGAIDSGVTTVRSGNFRIVTDTTMAMAGINKSALASTDGTIDNYIGHDEIFKKAKEQGVTRARLSIDYAIEQGPVDIFVVGNAPTSLFRIGELFEEGKINPKLVIATPVGFVGAADSKEYIRSLKIPTITTIGRKGGSNVAAAVMNAIFYLAIGTEGRCLCQSVKLKKKK</sequence>
<evidence type="ECO:0000256" key="2">
    <source>
        <dbReference type="ARBA" id="ARBA00009774"/>
    </source>
</evidence>
<dbReference type="InterPro" id="IPR036588">
    <property type="entry name" value="CobH/CbiC_sf"/>
</dbReference>
<comment type="similarity">
    <text evidence="2">Belongs to the CobH/CbiC family.</text>
</comment>
<dbReference type="PANTHER" id="PTHR43588">
    <property type="entry name" value="COBALT-PRECORRIN-8 METHYLMUTASE"/>
    <property type="match status" value="1"/>
</dbReference>
<gene>
    <name evidence="6" type="primary">cbiC</name>
    <name evidence="6" type="ORF">COB67_11260</name>
</gene>
<protein>
    <submittedName>
        <fullName evidence="6">Precorrin-8X methylmutase</fullName>
        <ecNumber evidence="6">5.4.99.61</ecNumber>
    </submittedName>
</protein>
<evidence type="ECO:0000256" key="3">
    <source>
        <dbReference type="ARBA" id="ARBA00022573"/>
    </source>
</evidence>
<dbReference type="InterPro" id="IPR003722">
    <property type="entry name" value="Cbl_synth_CobH/CbiC"/>
</dbReference>
<dbReference type="AlphaFoldDB" id="A0A2A4SV31"/>
<evidence type="ECO:0000259" key="5">
    <source>
        <dbReference type="Pfam" id="PF02570"/>
    </source>
</evidence>
<accession>A0A2A4SV31</accession>
<name>A0A2A4SV31_9DELT</name>
<comment type="pathway">
    <text evidence="1">Cofactor biosynthesis; adenosylcobalamin biosynthesis.</text>
</comment>
<evidence type="ECO:0000313" key="6">
    <source>
        <dbReference type="EMBL" id="PCI24931.1"/>
    </source>
</evidence>
<proteinExistence type="inferred from homology"/>